<dbReference type="EC" id="2.5.1.60" evidence="6"/>
<dbReference type="SUPFAM" id="SSF48439">
    <property type="entry name" value="Protein prenylyltransferase"/>
    <property type="match status" value="1"/>
</dbReference>
<dbReference type="GO" id="GO:0006612">
    <property type="term" value="P:protein targeting to membrane"/>
    <property type="evidence" value="ECO:0007669"/>
    <property type="project" value="EnsemblFungi"/>
</dbReference>
<sequence>MQHGIKREKITEVAKKAKAERDKTKIENYRNLTIDILQEKDNKIYTKDTLNKTTTVLLLNPEFYTVWNYRREILLDLFSKNILKKKEALEDDLKIVMSQLKRLPKCYWVWNHRIWCLNQLQTTNEANWDVELAIVSKLLEMDSRNFHGWQYRRFLVENIQKKSAREYNTQPNLEQLAQLKINIKEFEYTTSKINKNISNFSAWHNRTKLIPKIYSGLKELDNKEEFSDVSHLFQSPYSIMVHDLELIKTGMYMDPEDTSVWLYLYWLITDKFFVDDLRNSTNEKASYKDILHEQLKLIEELNELEKDDNVQGLDNCWCLKSIISIKGLIKREEAGGSISRGTLLDEDTRILINKLIEIDPLRKGRYLDQLKGVSSIISVA</sequence>
<comment type="function">
    <text evidence="6">Catalyzes the transfer of a geranyl-geranyl moiety from geranyl-geranyl pyrophosphate to cysteines occuring in specific C-terminal amino acid sequences.</text>
</comment>
<accession>Q6BRH2</accession>
<gene>
    <name evidence="7" type="ordered locus">DEHA2D16390g</name>
</gene>
<evidence type="ECO:0000313" key="7">
    <source>
        <dbReference type="EMBL" id="CAG87369.2"/>
    </source>
</evidence>
<keyword evidence="3 6" id="KW-0808">Transferase</keyword>
<dbReference type="Pfam" id="PF01239">
    <property type="entry name" value="PPTA"/>
    <property type="match status" value="4"/>
</dbReference>
<evidence type="ECO:0000256" key="6">
    <source>
        <dbReference type="RuleBase" id="RU367120"/>
    </source>
</evidence>
<comment type="catalytic activity">
    <reaction evidence="5 6">
        <text>geranylgeranyl diphosphate + L-cysteinyl-[protein] = S-geranylgeranyl-L-cysteinyl-[protein] + diphosphate</text>
        <dbReference type="Rhea" id="RHEA:21240"/>
        <dbReference type="Rhea" id="RHEA-COMP:10131"/>
        <dbReference type="Rhea" id="RHEA-COMP:11537"/>
        <dbReference type="ChEBI" id="CHEBI:29950"/>
        <dbReference type="ChEBI" id="CHEBI:33019"/>
        <dbReference type="ChEBI" id="CHEBI:57533"/>
        <dbReference type="ChEBI" id="CHEBI:86021"/>
        <dbReference type="EC" id="2.5.1.60"/>
    </reaction>
</comment>
<protein>
    <recommendedName>
        <fullName evidence="6">Geranylgeranyl transferase type-2 subunit alpha</fullName>
        <ecNumber evidence="6">2.5.1.60</ecNumber>
    </recommendedName>
    <alternativeName>
        <fullName evidence="6">Geranylgeranyl transferase type II subunit alpha</fullName>
    </alternativeName>
</protein>
<evidence type="ECO:0000256" key="2">
    <source>
        <dbReference type="ARBA" id="ARBA00022602"/>
    </source>
</evidence>
<dbReference type="KEGG" id="dha:DEHA2D16390g"/>
<dbReference type="PANTHER" id="PTHR11129:SF2">
    <property type="entry name" value="GERANYLGERANYL TRANSFERASE TYPE-2 SUBUNIT ALPHA"/>
    <property type="match status" value="1"/>
</dbReference>
<dbReference type="OrthoDB" id="1658at2759"/>
<evidence type="ECO:0000256" key="5">
    <source>
        <dbReference type="ARBA" id="ARBA00047658"/>
    </source>
</evidence>
<dbReference type="GO" id="GO:0006888">
    <property type="term" value="P:endoplasmic reticulum to Golgi vesicle-mediated transport"/>
    <property type="evidence" value="ECO:0007669"/>
    <property type="project" value="EnsemblFungi"/>
</dbReference>
<dbReference type="GO" id="GO:0005968">
    <property type="term" value="C:Rab-protein geranylgeranyltransferase complex"/>
    <property type="evidence" value="ECO:0007669"/>
    <property type="project" value="EnsemblFungi"/>
</dbReference>
<reference evidence="7 8" key="1">
    <citation type="journal article" date="2004" name="Nature">
        <title>Genome evolution in yeasts.</title>
        <authorList>
            <consortium name="Genolevures"/>
            <person name="Dujon B."/>
            <person name="Sherman D."/>
            <person name="Fischer G."/>
            <person name="Durrens P."/>
            <person name="Casaregola S."/>
            <person name="Lafontaine I."/>
            <person name="de Montigny J."/>
            <person name="Marck C."/>
            <person name="Neuveglise C."/>
            <person name="Talla E."/>
            <person name="Goffard N."/>
            <person name="Frangeul L."/>
            <person name="Aigle M."/>
            <person name="Anthouard V."/>
            <person name="Babour A."/>
            <person name="Barbe V."/>
            <person name="Barnay S."/>
            <person name="Blanchin S."/>
            <person name="Beckerich J.M."/>
            <person name="Beyne E."/>
            <person name="Bleykasten C."/>
            <person name="Boisrame A."/>
            <person name="Boyer J."/>
            <person name="Cattolico L."/>
            <person name="Confanioleri F."/>
            <person name="de Daruvar A."/>
            <person name="Despons L."/>
            <person name="Fabre E."/>
            <person name="Fairhead C."/>
            <person name="Ferry-Dumazet H."/>
            <person name="Groppi A."/>
            <person name="Hantraye F."/>
            <person name="Hennequin C."/>
            <person name="Jauniaux N."/>
            <person name="Joyet P."/>
            <person name="Kachouri R."/>
            <person name="Kerrest A."/>
            <person name="Koszul R."/>
            <person name="Lemaire M."/>
            <person name="Lesur I."/>
            <person name="Ma L."/>
            <person name="Muller H."/>
            <person name="Nicaud J.M."/>
            <person name="Nikolski M."/>
            <person name="Oztas S."/>
            <person name="Ozier-Kalogeropoulos O."/>
            <person name="Pellenz S."/>
            <person name="Potier S."/>
            <person name="Richard G.F."/>
            <person name="Straub M.L."/>
            <person name="Suleau A."/>
            <person name="Swennene D."/>
            <person name="Tekaia F."/>
            <person name="Wesolowski-Louvel M."/>
            <person name="Westhof E."/>
            <person name="Wirth B."/>
            <person name="Zeniou-Meyer M."/>
            <person name="Zivanovic I."/>
            <person name="Bolotin-Fukuhara M."/>
            <person name="Thierry A."/>
            <person name="Bouchier C."/>
            <person name="Caudron B."/>
            <person name="Scarpelli C."/>
            <person name="Gaillardin C."/>
            <person name="Weissenbach J."/>
            <person name="Wincker P."/>
            <person name="Souciet J.L."/>
        </authorList>
    </citation>
    <scope>NUCLEOTIDE SEQUENCE [LARGE SCALE GENOMIC DNA]</scope>
    <source>
        <strain evidence="8">ATCC 36239 / CBS 767 / BCRC 21394 / JCM 1990 / NBRC 0083 / IGC 2968</strain>
    </source>
</reference>
<proteinExistence type="inferred from homology"/>
<comment type="similarity">
    <text evidence="1 6">Belongs to the protein prenyltransferase subunit alpha family.</text>
</comment>
<dbReference type="FunCoup" id="Q6BRH2">
    <property type="interactions" value="107"/>
</dbReference>
<dbReference type="Gene3D" id="1.25.40.120">
    <property type="entry name" value="Protein prenylyltransferase"/>
    <property type="match status" value="1"/>
</dbReference>
<dbReference type="GO" id="GO:0004663">
    <property type="term" value="F:Rab geranylgeranyltransferase activity"/>
    <property type="evidence" value="ECO:0007669"/>
    <property type="project" value="UniProtKB-UniRule"/>
</dbReference>
<keyword evidence="4" id="KW-0677">Repeat</keyword>
<evidence type="ECO:0000256" key="3">
    <source>
        <dbReference type="ARBA" id="ARBA00022679"/>
    </source>
</evidence>
<dbReference type="HOGENOM" id="CLU_031996_0_1_1"/>
<dbReference type="RefSeq" id="XP_459198.2">
    <property type="nucleotide sequence ID" value="XM_459198.2"/>
</dbReference>
<dbReference type="PROSITE" id="PS51147">
    <property type="entry name" value="PFTA"/>
    <property type="match status" value="4"/>
</dbReference>
<dbReference type="GO" id="GO:0097354">
    <property type="term" value="P:prenylation"/>
    <property type="evidence" value="ECO:0007669"/>
    <property type="project" value="UniProtKB-UniRule"/>
</dbReference>
<organism evidence="7 8">
    <name type="scientific">Debaryomyces hansenii (strain ATCC 36239 / CBS 767 / BCRC 21394 / JCM 1990 / NBRC 0083 / IGC 2968)</name>
    <name type="common">Yeast</name>
    <name type="synonym">Torulaspora hansenii</name>
    <dbReference type="NCBI Taxonomy" id="284592"/>
    <lineage>
        <taxon>Eukaryota</taxon>
        <taxon>Fungi</taxon>
        <taxon>Dikarya</taxon>
        <taxon>Ascomycota</taxon>
        <taxon>Saccharomycotina</taxon>
        <taxon>Pichiomycetes</taxon>
        <taxon>Debaryomycetaceae</taxon>
        <taxon>Debaryomyces</taxon>
    </lineage>
</organism>
<dbReference type="InParanoid" id="Q6BRH2"/>
<dbReference type="GeneID" id="2901580"/>
<evidence type="ECO:0000256" key="1">
    <source>
        <dbReference type="ARBA" id="ARBA00006734"/>
    </source>
</evidence>
<dbReference type="OMA" id="RKFPKCY"/>
<dbReference type="eggNOG" id="KOG0529">
    <property type="taxonomic scope" value="Eukaryota"/>
</dbReference>
<dbReference type="VEuPathDB" id="FungiDB:DEHA2D16390g"/>
<evidence type="ECO:0000313" key="8">
    <source>
        <dbReference type="Proteomes" id="UP000000599"/>
    </source>
</evidence>
<keyword evidence="2 6" id="KW-0637">Prenyltransferase</keyword>
<dbReference type="Proteomes" id="UP000000599">
    <property type="component" value="Chromosome D"/>
</dbReference>
<dbReference type="GO" id="GO:0005777">
    <property type="term" value="C:peroxisome"/>
    <property type="evidence" value="ECO:0007669"/>
    <property type="project" value="EnsemblFungi"/>
</dbReference>
<dbReference type="STRING" id="284592.Q6BRH2"/>
<dbReference type="EMBL" id="CR382136">
    <property type="protein sequence ID" value="CAG87369.2"/>
    <property type="molecule type" value="Genomic_DNA"/>
</dbReference>
<dbReference type="PANTHER" id="PTHR11129">
    <property type="entry name" value="PROTEIN FARNESYLTRANSFERASE ALPHA SUBUNIT/RAB GERANYLGERANYL TRANSFERASE ALPHA SUBUNIT"/>
    <property type="match status" value="1"/>
</dbReference>
<evidence type="ECO:0000256" key="4">
    <source>
        <dbReference type="ARBA" id="ARBA00022737"/>
    </source>
</evidence>
<name>Q6BRH2_DEBHA</name>
<dbReference type="AlphaFoldDB" id="Q6BRH2"/>
<keyword evidence="8" id="KW-1185">Reference proteome</keyword>
<dbReference type="InterPro" id="IPR002088">
    <property type="entry name" value="Prenyl_trans_a"/>
</dbReference>